<keyword evidence="3" id="KW-0808">Transferase</keyword>
<dbReference type="Pfam" id="PF13682">
    <property type="entry name" value="CZB"/>
    <property type="match status" value="1"/>
</dbReference>
<dbReference type="InterPro" id="IPR035965">
    <property type="entry name" value="PAS-like_dom_sf"/>
</dbReference>
<evidence type="ECO:0000259" key="1">
    <source>
        <dbReference type="PROSITE" id="PS50883"/>
    </source>
</evidence>
<sequence length="687" mass="77187">MLCQTMVEGISIWYADGKLCYANDAALKLFGLVEAPQTSLHYTEIMTRMFDHNRASMTNETFPLSRTLRGDKTESNTLIGTTVKHLPIWFHLNAYPITNSDQSLAPLILCVAHEVSDVVERSLNLSQSAYYDNLTGLPNRSLLHDRIKTGIAHSKRNGQILAVCMMDLDGFKPINDTYGHEAGDEVLKVTASRLLENMRGDDTAVRLGGDEFVLLINDLKSEDECILALNRILSSVSQPTPFGDAVCQVTGSMGVTLYPNDSSEPDTLLRHSDQAMYKAKERGKNDFEMFDPTLASRHRANKSTLSRIAKALDKKQFKLFYQPQVNCQTGEVVGVEALIRWDHPVLGIRPPGEFLPLVEKDDTIIALGNWVIGEALAQWQRWQAEGLDLTISVNISARQLLHKGFGETLQRVHASLPNGHSNPLELEILETAALEDLNSVARLINNSRQMDYKYALDDFGTGYSSLAHLKHLSVNTLKIDQSYVRDMLDDPGDMAIVQGILGISEAFNATVVAEGVENIDQVMMLIGMGCQVIQGYAIAKPMSHEKFAAWLANYNSNPVWKAARDTYPSRGQFDLLVIEVAHRHWFEQIQRSLQHNPTNTAQMPPLESYDQCKLTSWYHGEGSKHHGHKALIHDMDANHRKVHDKYKRLCEQIDQKDEISAMLTIKELQELNNTLITAIHQLRMHDH</sequence>
<reference evidence="3" key="1">
    <citation type="submission" date="2015-04" db="EMBL/GenBank/DDBJ databases">
        <authorList>
            <person name="Syromyatnikov M.Y."/>
            <person name="Popov V.N."/>
        </authorList>
    </citation>
    <scope>NUCLEOTIDE SEQUENCE</scope>
    <source>
        <strain evidence="3">MO-1</strain>
    </source>
</reference>
<dbReference type="Pfam" id="PF00563">
    <property type="entry name" value="EAL"/>
    <property type="match status" value="1"/>
</dbReference>
<dbReference type="GO" id="GO:0071111">
    <property type="term" value="F:cyclic-guanylate-specific phosphodiesterase activity"/>
    <property type="evidence" value="ECO:0007669"/>
    <property type="project" value="UniProtKB-EC"/>
</dbReference>
<dbReference type="EC" id="2.7.7.65" evidence="3"/>
<dbReference type="InterPro" id="IPR043128">
    <property type="entry name" value="Rev_trsase/Diguanyl_cyclase"/>
</dbReference>
<dbReference type="FunFam" id="3.30.70.270:FF:000001">
    <property type="entry name" value="Diguanylate cyclase domain protein"/>
    <property type="match status" value="1"/>
</dbReference>
<dbReference type="PANTHER" id="PTHR44757:SF2">
    <property type="entry name" value="BIOFILM ARCHITECTURE MAINTENANCE PROTEIN MBAA"/>
    <property type="match status" value="1"/>
</dbReference>
<dbReference type="AlphaFoldDB" id="A0A1S7LHS7"/>
<dbReference type="CDD" id="cd01949">
    <property type="entry name" value="GGDEF"/>
    <property type="match status" value="1"/>
</dbReference>
<dbReference type="SUPFAM" id="SSF55785">
    <property type="entry name" value="PYP-like sensor domain (PAS domain)"/>
    <property type="match status" value="1"/>
</dbReference>
<dbReference type="Gene3D" id="1.20.120.30">
    <property type="entry name" value="Aspartate receptor, ligand-binding domain"/>
    <property type="match status" value="1"/>
</dbReference>
<dbReference type="SMART" id="SM00052">
    <property type="entry name" value="EAL"/>
    <property type="match status" value="1"/>
</dbReference>
<dbReference type="NCBIfam" id="TIGR00254">
    <property type="entry name" value="GGDEF"/>
    <property type="match status" value="1"/>
</dbReference>
<dbReference type="SMART" id="SM00267">
    <property type="entry name" value="GGDEF"/>
    <property type="match status" value="1"/>
</dbReference>
<dbReference type="InterPro" id="IPR052155">
    <property type="entry name" value="Biofilm_reg_signaling"/>
</dbReference>
<organism evidence="3">
    <name type="scientific">Magnetococcus massalia (strain MO-1)</name>
    <dbReference type="NCBI Taxonomy" id="451514"/>
    <lineage>
        <taxon>Bacteria</taxon>
        <taxon>Pseudomonadati</taxon>
        <taxon>Pseudomonadota</taxon>
        <taxon>Magnetococcia</taxon>
        <taxon>Magnetococcales</taxon>
        <taxon>Magnetococcaceae</taxon>
        <taxon>Magnetococcus</taxon>
    </lineage>
</organism>
<keyword evidence="3" id="KW-0378">Hydrolase</keyword>
<dbReference type="PANTHER" id="PTHR44757">
    <property type="entry name" value="DIGUANYLATE CYCLASE DGCP"/>
    <property type="match status" value="1"/>
</dbReference>
<dbReference type="InterPro" id="IPR035919">
    <property type="entry name" value="EAL_sf"/>
</dbReference>
<dbReference type="GO" id="GO:0052621">
    <property type="term" value="F:diguanylate cyclase activity"/>
    <property type="evidence" value="ECO:0007669"/>
    <property type="project" value="UniProtKB-EC"/>
</dbReference>
<name>A0A1S7LHS7_MAGMO</name>
<dbReference type="CDD" id="cd01948">
    <property type="entry name" value="EAL"/>
    <property type="match status" value="1"/>
</dbReference>
<dbReference type="InterPro" id="IPR025991">
    <property type="entry name" value="Chemoreceptor_zinc-bind_dom"/>
</dbReference>
<dbReference type="EMBL" id="LO017727">
    <property type="protein sequence ID" value="CRH05627.1"/>
    <property type="molecule type" value="Genomic_DNA"/>
</dbReference>
<dbReference type="Gene3D" id="3.30.450.20">
    <property type="entry name" value="PAS domain"/>
    <property type="match status" value="1"/>
</dbReference>
<dbReference type="Pfam" id="PF00990">
    <property type="entry name" value="GGDEF"/>
    <property type="match status" value="1"/>
</dbReference>
<feature type="domain" description="GGDEF" evidence="2">
    <location>
        <begin position="159"/>
        <end position="292"/>
    </location>
</feature>
<dbReference type="SUPFAM" id="SSF141868">
    <property type="entry name" value="EAL domain-like"/>
    <property type="match status" value="1"/>
</dbReference>
<evidence type="ECO:0000313" key="3">
    <source>
        <dbReference type="EMBL" id="CRH05627.1"/>
    </source>
</evidence>
<dbReference type="EC" id="3.1.4.52" evidence="3"/>
<keyword evidence="3" id="KW-0548">Nucleotidyltransferase</keyword>
<dbReference type="Gene3D" id="3.20.20.450">
    <property type="entry name" value="EAL domain"/>
    <property type="match status" value="1"/>
</dbReference>
<dbReference type="InterPro" id="IPR029787">
    <property type="entry name" value="Nucleotide_cyclase"/>
</dbReference>
<feature type="domain" description="EAL" evidence="1">
    <location>
        <begin position="301"/>
        <end position="555"/>
    </location>
</feature>
<dbReference type="InterPro" id="IPR001633">
    <property type="entry name" value="EAL_dom"/>
</dbReference>
<dbReference type="PROSITE" id="PS50883">
    <property type="entry name" value="EAL"/>
    <property type="match status" value="1"/>
</dbReference>
<dbReference type="PROSITE" id="PS50887">
    <property type="entry name" value="GGDEF"/>
    <property type="match status" value="1"/>
</dbReference>
<accession>A0A1S7LHS7</accession>
<dbReference type="Gene3D" id="3.30.70.270">
    <property type="match status" value="1"/>
</dbReference>
<protein>
    <submittedName>
        <fullName evidence="3">Putative Diguanylate cyclase/phosphodiesterase with PAS sensor</fullName>
        <ecNumber evidence="3">2.7.7.65</ecNumber>
        <ecNumber evidence="3">3.1.4.52</ecNumber>
    </submittedName>
</protein>
<dbReference type="InterPro" id="IPR000160">
    <property type="entry name" value="GGDEF_dom"/>
</dbReference>
<dbReference type="SUPFAM" id="SSF55073">
    <property type="entry name" value="Nucleotide cyclase"/>
    <property type="match status" value="1"/>
</dbReference>
<proteinExistence type="predicted"/>
<gene>
    <name evidence="3" type="ORF">MAGMO_1437</name>
</gene>
<evidence type="ECO:0000259" key="2">
    <source>
        <dbReference type="PROSITE" id="PS50887"/>
    </source>
</evidence>